<dbReference type="OrthoDB" id="4424899at2"/>
<sequence length="79" mass="8580">MMDTISAPRFRVRPGVLDHIMRTRRLQTEEQLAAALGTNVDRLGDMRAGAPVTARMALHIATLQGDGDFIAGYCEPIAA</sequence>
<protein>
    <recommendedName>
        <fullName evidence="3">XRE family transcriptional regulator</fullName>
    </recommendedName>
</protein>
<evidence type="ECO:0008006" key="3">
    <source>
        <dbReference type="Google" id="ProtNLM"/>
    </source>
</evidence>
<dbReference type="STRING" id="1408189.CLAC_09860"/>
<gene>
    <name evidence="1" type="ORF">CLAC_09860</name>
</gene>
<dbReference type="EMBL" id="CP006841">
    <property type="protein sequence ID" value="ALA67933.1"/>
    <property type="molecule type" value="Genomic_DNA"/>
</dbReference>
<dbReference type="KEGG" id="clw:CLAC_09860"/>
<dbReference type="RefSeq" id="WP_053412739.1">
    <property type="nucleotide sequence ID" value="NZ_CP006841.1"/>
</dbReference>
<evidence type="ECO:0000313" key="1">
    <source>
        <dbReference type="EMBL" id="ALA67933.1"/>
    </source>
</evidence>
<name>A0A0K2H1X0_9CORY</name>
<proteinExistence type="predicted"/>
<reference evidence="1 2" key="1">
    <citation type="submission" date="2013-10" db="EMBL/GenBank/DDBJ databases">
        <title>Complete genome sequence of Corynebacterium lactis DSM 45799(T), isolated from raw cow milk.</title>
        <authorList>
            <person name="Ruckert C."/>
            <person name="Albersmeier A."/>
            <person name="Lipski A."/>
            <person name="Kalinowski J."/>
        </authorList>
    </citation>
    <scope>NUCLEOTIDE SEQUENCE [LARGE SCALE GENOMIC DNA]</scope>
    <source>
        <strain evidence="1 2">RW2-5</strain>
    </source>
</reference>
<organism evidence="1 2">
    <name type="scientific">Corynebacterium lactis RW2-5</name>
    <dbReference type="NCBI Taxonomy" id="1408189"/>
    <lineage>
        <taxon>Bacteria</taxon>
        <taxon>Bacillati</taxon>
        <taxon>Actinomycetota</taxon>
        <taxon>Actinomycetes</taxon>
        <taxon>Mycobacteriales</taxon>
        <taxon>Corynebacteriaceae</taxon>
        <taxon>Corynebacterium</taxon>
    </lineage>
</organism>
<dbReference type="AlphaFoldDB" id="A0A0K2H1X0"/>
<keyword evidence="2" id="KW-1185">Reference proteome</keyword>
<dbReference type="Proteomes" id="UP000058446">
    <property type="component" value="Chromosome"/>
</dbReference>
<accession>A0A0K2H1X0</accession>
<evidence type="ECO:0000313" key="2">
    <source>
        <dbReference type="Proteomes" id="UP000058446"/>
    </source>
</evidence>
<dbReference type="PATRIC" id="fig|1408189.4.peg.1979"/>